<feature type="transmembrane region" description="Helical" evidence="1">
    <location>
        <begin position="76"/>
        <end position="106"/>
    </location>
</feature>
<reference evidence="2 3" key="1">
    <citation type="submission" date="2019-12" db="EMBL/GenBank/DDBJ databases">
        <title>Novel species isolated from a subtropical stream in China.</title>
        <authorList>
            <person name="Lu H."/>
        </authorList>
    </citation>
    <scope>NUCLEOTIDE SEQUENCE [LARGE SCALE GENOMIC DNA]</scope>
    <source>
        <strain evidence="2 3">FT127W</strain>
    </source>
</reference>
<evidence type="ECO:0000256" key="1">
    <source>
        <dbReference type="SAM" id="Phobius"/>
    </source>
</evidence>
<accession>A0A7X4HBV1</accession>
<protein>
    <submittedName>
        <fullName evidence="2">Uncharacterized protein</fullName>
    </submittedName>
</protein>
<feature type="transmembrane region" description="Helical" evidence="1">
    <location>
        <begin position="170"/>
        <end position="193"/>
    </location>
</feature>
<evidence type="ECO:0000313" key="3">
    <source>
        <dbReference type="Proteomes" id="UP000450676"/>
    </source>
</evidence>
<sequence>MKLTDTCVRAARAALQWRLLALWTIALLLPTLALALPFWMQFGAAFSHSVHTAELAQRLDLSNIADLMGEMTRNPAAIQLGAGTALVLTLLLSPLLTGAVATAARYDGKPALRHMFAGAVAEYPRMFRMMLWAVVPLGAAIGIASGLQSLAGSGADNAITPSEGQYLRGAAGILTALLIALALATLDAGRAVLASDRRRRSAVAAWWHGLRLLARSPGATLGSYAAISLLGLAVAAVLGLGRVHLPTAGTIGLLAALLLTQAIAVILAWMRSARLFALIGIINKS</sequence>
<feature type="transmembrane region" description="Helical" evidence="1">
    <location>
        <begin position="127"/>
        <end position="150"/>
    </location>
</feature>
<dbReference type="Proteomes" id="UP000450676">
    <property type="component" value="Unassembled WGS sequence"/>
</dbReference>
<keyword evidence="3" id="KW-1185">Reference proteome</keyword>
<gene>
    <name evidence="2" type="ORF">GTP77_08585</name>
</gene>
<feature type="transmembrane region" description="Helical" evidence="1">
    <location>
        <begin position="221"/>
        <end position="241"/>
    </location>
</feature>
<proteinExistence type="predicted"/>
<evidence type="ECO:0000313" key="2">
    <source>
        <dbReference type="EMBL" id="MYN07397.1"/>
    </source>
</evidence>
<keyword evidence="1" id="KW-1133">Transmembrane helix</keyword>
<comment type="caution">
    <text evidence="2">The sequence shown here is derived from an EMBL/GenBank/DDBJ whole genome shotgun (WGS) entry which is preliminary data.</text>
</comment>
<feature type="transmembrane region" description="Helical" evidence="1">
    <location>
        <begin position="247"/>
        <end position="269"/>
    </location>
</feature>
<name>A0A7X4HBV1_9BURK</name>
<dbReference type="RefSeq" id="WP_161071758.1">
    <property type="nucleotide sequence ID" value="NZ_WWCU01000007.1"/>
</dbReference>
<dbReference type="AlphaFoldDB" id="A0A7X4HBV1"/>
<keyword evidence="1" id="KW-0812">Transmembrane</keyword>
<dbReference type="EMBL" id="WWCU01000007">
    <property type="protein sequence ID" value="MYN07397.1"/>
    <property type="molecule type" value="Genomic_DNA"/>
</dbReference>
<organism evidence="2 3">
    <name type="scientific">Pseudoduganella aquatica</name>
    <dbReference type="NCBI Taxonomy" id="2660641"/>
    <lineage>
        <taxon>Bacteria</taxon>
        <taxon>Pseudomonadati</taxon>
        <taxon>Pseudomonadota</taxon>
        <taxon>Betaproteobacteria</taxon>
        <taxon>Burkholderiales</taxon>
        <taxon>Oxalobacteraceae</taxon>
        <taxon>Telluria group</taxon>
        <taxon>Pseudoduganella</taxon>
    </lineage>
</organism>
<keyword evidence="1" id="KW-0472">Membrane</keyword>